<evidence type="ECO:0000313" key="1">
    <source>
        <dbReference type="EMBL" id="RVT83094.1"/>
    </source>
</evidence>
<gene>
    <name evidence="1" type="ORF">EOD73_16190</name>
</gene>
<dbReference type="Gene3D" id="3.30.1330.40">
    <property type="entry name" value="RutC-like"/>
    <property type="match status" value="1"/>
</dbReference>
<dbReference type="AlphaFoldDB" id="A0A3S2UAQ2"/>
<dbReference type="EMBL" id="SACM01000005">
    <property type="protein sequence ID" value="RVT83094.1"/>
    <property type="molecule type" value="Genomic_DNA"/>
</dbReference>
<organism evidence="1 2">
    <name type="scientific">Inhella crocodyli</name>
    <dbReference type="NCBI Taxonomy" id="2499851"/>
    <lineage>
        <taxon>Bacteria</taxon>
        <taxon>Pseudomonadati</taxon>
        <taxon>Pseudomonadota</taxon>
        <taxon>Betaproteobacteria</taxon>
        <taxon>Burkholderiales</taxon>
        <taxon>Sphaerotilaceae</taxon>
        <taxon>Inhella</taxon>
    </lineage>
</organism>
<dbReference type="InterPro" id="IPR035709">
    <property type="entry name" value="YoaB-like"/>
</dbReference>
<accession>A0A3S2UAQ2</accession>
<dbReference type="InterPro" id="IPR035959">
    <property type="entry name" value="RutC-like_sf"/>
</dbReference>
<dbReference type="OrthoDB" id="6899345at2"/>
<comment type="caution">
    <text evidence="1">The sequence shown here is derived from an EMBL/GenBank/DDBJ whole genome shotgun (WGS) entry which is preliminary data.</text>
</comment>
<dbReference type="PANTHER" id="PTHR47328">
    <property type="match status" value="1"/>
</dbReference>
<dbReference type="RefSeq" id="WP_127684074.1">
    <property type="nucleotide sequence ID" value="NZ_SACM01000005.1"/>
</dbReference>
<dbReference type="Pfam" id="PF01042">
    <property type="entry name" value="Ribonuc_L-PSP"/>
    <property type="match status" value="1"/>
</dbReference>
<protein>
    <submittedName>
        <fullName evidence="1">RidA family protein</fullName>
    </submittedName>
</protein>
<dbReference type="InterPro" id="IPR006175">
    <property type="entry name" value="YjgF/YER057c/UK114"/>
</dbReference>
<reference evidence="1 2" key="1">
    <citation type="submission" date="2019-01" db="EMBL/GenBank/DDBJ databases">
        <authorList>
            <person name="Chen W.-M."/>
        </authorList>
    </citation>
    <scope>NUCLEOTIDE SEQUENCE [LARGE SCALE GENOMIC DNA]</scope>
    <source>
        <strain evidence="1 2">CCP-18</strain>
    </source>
</reference>
<keyword evidence="2" id="KW-1185">Reference proteome</keyword>
<sequence>MAEVQRIGMAKRYSEAAIHNGVVYLAGQVADQTADGDIEAQTAEVLGMVDRLLAEAGSSKQHLLRVEIFLRDLADYDGMNRVWDAWVVPGFAPPRATVQAALARPNWRVEVLVTAAQA</sequence>
<dbReference type="CDD" id="cd06150">
    <property type="entry name" value="YjgF_YER057c_UK114_like_2"/>
    <property type="match status" value="1"/>
</dbReference>
<name>A0A3S2UAQ2_9BURK</name>
<evidence type="ECO:0000313" key="2">
    <source>
        <dbReference type="Proteomes" id="UP000288587"/>
    </source>
</evidence>
<proteinExistence type="predicted"/>
<dbReference type="SUPFAM" id="SSF55298">
    <property type="entry name" value="YjgF-like"/>
    <property type="match status" value="1"/>
</dbReference>
<dbReference type="Proteomes" id="UP000288587">
    <property type="component" value="Unassembled WGS sequence"/>
</dbReference>
<dbReference type="PANTHER" id="PTHR47328:SF1">
    <property type="entry name" value="RUTC FAMILY PROTEIN YOAB"/>
    <property type="match status" value="1"/>
</dbReference>